<proteinExistence type="predicted"/>
<keyword evidence="2" id="KW-0574">Periplasm</keyword>
<comment type="caution">
    <text evidence="3">The sequence shown here is derived from an EMBL/GenBank/DDBJ whole genome shotgun (WGS) entry which is preliminary data.</text>
</comment>
<dbReference type="GO" id="GO:0030288">
    <property type="term" value="C:outer membrane-bounded periplasmic space"/>
    <property type="evidence" value="ECO:0007669"/>
    <property type="project" value="InterPro"/>
</dbReference>
<dbReference type="AlphaFoldDB" id="A0A662D4V9"/>
<reference evidence="3 4" key="1">
    <citation type="submission" date="2018-06" db="EMBL/GenBank/DDBJ databases">
        <title>Extensive metabolic versatility and redundancy in microbially diverse, dynamic hydrothermal sediments.</title>
        <authorList>
            <person name="Dombrowski N."/>
            <person name="Teske A."/>
            <person name="Baker B.J."/>
        </authorList>
    </citation>
    <scope>NUCLEOTIDE SEQUENCE [LARGE SCALE GENOMIC DNA]</scope>
    <source>
        <strain evidence="3">B3_G15</strain>
    </source>
</reference>
<dbReference type="EMBL" id="QMQA01000313">
    <property type="protein sequence ID" value="RLE10686.1"/>
    <property type="molecule type" value="Genomic_DNA"/>
</dbReference>
<organism evidence="3 4">
    <name type="scientific">Aerophobetes bacterium</name>
    <dbReference type="NCBI Taxonomy" id="2030807"/>
    <lineage>
        <taxon>Bacteria</taxon>
        <taxon>Candidatus Aerophobota</taxon>
    </lineage>
</organism>
<accession>A0A662D4V9</accession>
<dbReference type="Pfam" id="PF04620">
    <property type="entry name" value="FlaA"/>
    <property type="match status" value="1"/>
</dbReference>
<keyword evidence="3" id="KW-0282">Flagellum</keyword>
<sequence length="235" mass="27620">MKLKLLALGLIILIIPALGFGQYLGTFHDVRFKMEDIRSIILDDFENNDRNWQVSASRFTAEGFPQIKFGVEGVPIALQGAYQEGENKYVMGVRTAFTRKGYNRVWIYPEEEIVIPGRLKKIDVWVWGANYNYFLEIHLRDYTGVVHKLPMGSLKFIGWRNLSVEIPSYIPQYIRYLPMEKPLTFVRFVIWTAPTERVDDFYIYFDHLKILTDVYRERFDGDILADKTKDIWSSQ</sequence>
<dbReference type="GO" id="GO:0055040">
    <property type="term" value="C:periplasmic flagellum"/>
    <property type="evidence" value="ECO:0007669"/>
    <property type="project" value="UniProtKB-SubCell"/>
</dbReference>
<protein>
    <submittedName>
        <fullName evidence="3">Flagellar filament outer layer protein FlaA</fullName>
    </submittedName>
</protein>
<dbReference type="InterPro" id="IPR006714">
    <property type="entry name" value="FlaA"/>
</dbReference>
<comment type="subcellular location">
    <subcellularLocation>
        <location evidence="1">Periplasmic flagellum</location>
    </subcellularLocation>
</comment>
<keyword evidence="3" id="KW-0966">Cell projection</keyword>
<dbReference type="GO" id="GO:0071973">
    <property type="term" value="P:bacterial-type flagellum-dependent cell motility"/>
    <property type="evidence" value="ECO:0007669"/>
    <property type="project" value="InterPro"/>
</dbReference>
<evidence type="ECO:0000313" key="3">
    <source>
        <dbReference type="EMBL" id="RLE10686.1"/>
    </source>
</evidence>
<dbReference type="Proteomes" id="UP000280417">
    <property type="component" value="Unassembled WGS sequence"/>
</dbReference>
<evidence type="ECO:0000256" key="2">
    <source>
        <dbReference type="ARBA" id="ARBA00022764"/>
    </source>
</evidence>
<gene>
    <name evidence="3" type="ORF">DRJ04_09075</name>
</gene>
<evidence type="ECO:0000256" key="1">
    <source>
        <dbReference type="ARBA" id="ARBA00004631"/>
    </source>
</evidence>
<evidence type="ECO:0000313" key="4">
    <source>
        <dbReference type="Proteomes" id="UP000280417"/>
    </source>
</evidence>
<keyword evidence="3" id="KW-0969">Cilium</keyword>
<name>A0A662D4V9_UNCAE</name>